<gene>
    <name evidence="3" type="ORF">HanXRQr2_Chr13g0579431</name>
</gene>
<reference evidence="3" key="2">
    <citation type="submission" date="2020-06" db="EMBL/GenBank/DDBJ databases">
        <title>Helianthus annuus Genome sequencing and assembly Release 2.</title>
        <authorList>
            <person name="Gouzy J."/>
            <person name="Langlade N."/>
            <person name="Munos S."/>
        </authorList>
    </citation>
    <scope>NUCLEOTIDE SEQUENCE</scope>
    <source>
        <tissue evidence="3">Leaves</tissue>
    </source>
</reference>
<keyword evidence="1" id="KW-0472">Membrane</keyword>
<dbReference type="Gramene" id="mRNA:HanXRQr2_Chr13g0579431">
    <property type="protein sequence ID" value="mRNA:HanXRQr2_Chr13g0579431"/>
    <property type="gene ID" value="HanXRQr2_Chr13g0579431"/>
</dbReference>
<dbReference type="AlphaFoldDB" id="A0A9K3H9G1"/>
<feature type="transmembrane region" description="Helical" evidence="1">
    <location>
        <begin position="118"/>
        <end position="136"/>
    </location>
</feature>
<dbReference type="InterPro" id="IPR003864">
    <property type="entry name" value="CSC1/OSCA1-like_7TM"/>
</dbReference>
<keyword evidence="1" id="KW-0812">Transmembrane</keyword>
<dbReference type="GO" id="GO:0016020">
    <property type="term" value="C:membrane"/>
    <property type="evidence" value="ECO:0007669"/>
    <property type="project" value="InterPro"/>
</dbReference>
<evidence type="ECO:0000313" key="3">
    <source>
        <dbReference type="EMBL" id="KAF5772632.1"/>
    </source>
</evidence>
<reference evidence="3" key="1">
    <citation type="journal article" date="2017" name="Nature">
        <title>The sunflower genome provides insights into oil metabolism, flowering and Asterid evolution.</title>
        <authorList>
            <person name="Badouin H."/>
            <person name="Gouzy J."/>
            <person name="Grassa C.J."/>
            <person name="Murat F."/>
            <person name="Staton S.E."/>
            <person name="Cottret L."/>
            <person name="Lelandais-Briere C."/>
            <person name="Owens G.L."/>
            <person name="Carrere S."/>
            <person name="Mayjonade B."/>
            <person name="Legrand L."/>
            <person name="Gill N."/>
            <person name="Kane N.C."/>
            <person name="Bowers J.E."/>
            <person name="Hubner S."/>
            <person name="Bellec A."/>
            <person name="Berard A."/>
            <person name="Berges H."/>
            <person name="Blanchet N."/>
            <person name="Boniface M.C."/>
            <person name="Brunel D."/>
            <person name="Catrice O."/>
            <person name="Chaidir N."/>
            <person name="Claudel C."/>
            <person name="Donnadieu C."/>
            <person name="Faraut T."/>
            <person name="Fievet G."/>
            <person name="Helmstetter N."/>
            <person name="King M."/>
            <person name="Knapp S.J."/>
            <person name="Lai Z."/>
            <person name="Le Paslier M.C."/>
            <person name="Lippi Y."/>
            <person name="Lorenzon L."/>
            <person name="Mandel J.R."/>
            <person name="Marage G."/>
            <person name="Marchand G."/>
            <person name="Marquand E."/>
            <person name="Bret-Mestries E."/>
            <person name="Morien E."/>
            <person name="Nambeesan S."/>
            <person name="Nguyen T."/>
            <person name="Pegot-Espagnet P."/>
            <person name="Pouilly N."/>
            <person name="Raftis F."/>
            <person name="Sallet E."/>
            <person name="Schiex T."/>
            <person name="Thomas J."/>
            <person name="Vandecasteele C."/>
            <person name="Vares D."/>
            <person name="Vear F."/>
            <person name="Vautrin S."/>
            <person name="Crespi M."/>
            <person name="Mangin B."/>
            <person name="Burke J.M."/>
            <person name="Salse J."/>
            <person name="Munos S."/>
            <person name="Vincourt P."/>
            <person name="Rieseberg L.H."/>
            <person name="Langlade N.B."/>
        </authorList>
    </citation>
    <scope>NUCLEOTIDE SEQUENCE</scope>
    <source>
        <tissue evidence="3">Leaves</tissue>
    </source>
</reference>
<sequence>MIPIGLISAFTTLPNLRKLLPFLKVILDEITIRTVLGAYLPQLALVVFLALLPKFLLFLSKEEGITYESHAERGASGKYFYFLVFNVFIGLTLGGTLFDSLMDIENHPNSIVDKLAQSLPGKATFFITFIALKFFVGYG</sequence>
<keyword evidence="4" id="KW-1185">Reference proteome</keyword>
<protein>
    <submittedName>
        <fullName evidence="3">Calcium-dependent channel, 7TM region phosphate</fullName>
    </submittedName>
</protein>
<dbReference type="Pfam" id="PF02714">
    <property type="entry name" value="RSN1_7TM"/>
    <property type="match status" value="1"/>
</dbReference>
<feature type="domain" description="CSC1/OSCA1-like 7TM region" evidence="2">
    <location>
        <begin position="1"/>
        <end position="137"/>
    </location>
</feature>
<dbReference type="Proteomes" id="UP000215914">
    <property type="component" value="Unassembled WGS sequence"/>
</dbReference>
<comment type="caution">
    <text evidence="3">The sequence shown here is derived from an EMBL/GenBank/DDBJ whole genome shotgun (WGS) entry which is preliminary data.</text>
</comment>
<feature type="transmembrane region" description="Helical" evidence="1">
    <location>
        <begin position="39"/>
        <end position="59"/>
    </location>
</feature>
<feature type="transmembrane region" description="Helical" evidence="1">
    <location>
        <begin position="79"/>
        <end position="98"/>
    </location>
</feature>
<name>A0A9K3H9G1_HELAN</name>
<evidence type="ECO:0000313" key="4">
    <source>
        <dbReference type="Proteomes" id="UP000215914"/>
    </source>
</evidence>
<dbReference type="InterPro" id="IPR045122">
    <property type="entry name" value="Csc1-like"/>
</dbReference>
<dbReference type="GO" id="GO:0005227">
    <property type="term" value="F:calcium-activated cation channel activity"/>
    <property type="evidence" value="ECO:0007669"/>
    <property type="project" value="InterPro"/>
</dbReference>
<dbReference type="PANTHER" id="PTHR13018:SF100">
    <property type="entry name" value="CSC1-LIKE PROTEIN ERD4"/>
    <property type="match status" value="1"/>
</dbReference>
<proteinExistence type="predicted"/>
<evidence type="ECO:0000256" key="1">
    <source>
        <dbReference type="SAM" id="Phobius"/>
    </source>
</evidence>
<dbReference type="PANTHER" id="PTHR13018">
    <property type="entry name" value="PROBABLE MEMBRANE PROTEIN DUF221-RELATED"/>
    <property type="match status" value="1"/>
</dbReference>
<keyword evidence="1" id="KW-1133">Transmembrane helix</keyword>
<accession>A0A9K3H9G1</accession>
<evidence type="ECO:0000259" key="2">
    <source>
        <dbReference type="Pfam" id="PF02714"/>
    </source>
</evidence>
<dbReference type="EMBL" id="MNCJ02000328">
    <property type="protein sequence ID" value="KAF5772632.1"/>
    <property type="molecule type" value="Genomic_DNA"/>
</dbReference>
<organism evidence="3 4">
    <name type="scientific">Helianthus annuus</name>
    <name type="common">Common sunflower</name>
    <dbReference type="NCBI Taxonomy" id="4232"/>
    <lineage>
        <taxon>Eukaryota</taxon>
        <taxon>Viridiplantae</taxon>
        <taxon>Streptophyta</taxon>
        <taxon>Embryophyta</taxon>
        <taxon>Tracheophyta</taxon>
        <taxon>Spermatophyta</taxon>
        <taxon>Magnoliopsida</taxon>
        <taxon>eudicotyledons</taxon>
        <taxon>Gunneridae</taxon>
        <taxon>Pentapetalae</taxon>
        <taxon>asterids</taxon>
        <taxon>campanulids</taxon>
        <taxon>Asterales</taxon>
        <taxon>Asteraceae</taxon>
        <taxon>Asteroideae</taxon>
        <taxon>Heliantheae alliance</taxon>
        <taxon>Heliantheae</taxon>
        <taxon>Helianthus</taxon>
    </lineage>
</organism>